<dbReference type="InterPro" id="IPR016082">
    <property type="entry name" value="Ribosomal_uL30_ferredoxin-like"/>
</dbReference>
<dbReference type="Gene3D" id="3.30.1390.20">
    <property type="entry name" value="Ribosomal protein L30, ferredoxin-like fold domain"/>
    <property type="match status" value="1"/>
</dbReference>
<evidence type="ECO:0000259" key="8">
    <source>
        <dbReference type="Pfam" id="PF08079"/>
    </source>
</evidence>
<evidence type="ECO:0000256" key="2">
    <source>
        <dbReference type="ARBA" id="ARBA00022980"/>
    </source>
</evidence>
<dbReference type="InterPro" id="IPR018038">
    <property type="entry name" value="Ribosomal_uL30_CS"/>
</dbReference>
<dbReference type="CDD" id="cd01657">
    <property type="entry name" value="Ribosomal_L7_archeal_euk"/>
    <property type="match status" value="1"/>
</dbReference>
<reference evidence="10" key="1">
    <citation type="submission" date="2015-08" db="UniProtKB">
        <authorList>
            <consortium name="WormBaseParasite"/>
        </authorList>
    </citation>
    <scope>IDENTIFICATION</scope>
</reference>
<keyword evidence="3" id="KW-0687">Ribonucleoprotein</keyword>
<dbReference type="PANTHER" id="PTHR11524">
    <property type="entry name" value="60S RIBOSOMAL PROTEIN L7"/>
    <property type="match status" value="1"/>
</dbReference>
<evidence type="ECO:0000256" key="5">
    <source>
        <dbReference type="ARBA" id="ARBA00041271"/>
    </source>
</evidence>
<feature type="domain" description="Large ribosomal subunit protein uL30-like ferredoxin-like fold" evidence="7">
    <location>
        <begin position="85"/>
        <end position="135"/>
    </location>
</feature>
<dbReference type="Pfam" id="PF00327">
    <property type="entry name" value="Ribosomal_L30"/>
    <property type="match status" value="1"/>
</dbReference>
<evidence type="ECO:0000259" key="7">
    <source>
        <dbReference type="Pfam" id="PF00327"/>
    </source>
</evidence>
<proteinExistence type="inferred from homology"/>
<dbReference type="AlphaFoldDB" id="A0A0K0E9C9"/>
<comment type="similarity">
    <text evidence="1">Belongs to the universal ribosomal protein uL30 family.</text>
</comment>
<dbReference type="GO" id="GO:0003735">
    <property type="term" value="F:structural constituent of ribosome"/>
    <property type="evidence" value="ECO:0007669"/>
    <property type="project" value="TreeGrafter"/>
</dbReference>
<evidence type="ECO:0000313" key="9">
    <source>
        <dbReference type="Proteomes" id="UP000035681"/>
    </source>
</evidence>
<name>A0A0K0E9C9_STRER</name>
<evidence type="ECO:0000313" key="10">
    <source>
        <dbReference type="WBParaSite" id="SSTP_0000611200.1"/>
    </source>
</evidence>
<comment type="function">
    <text evidence="6">Binds to G-rich structures in 28S rRNA and in mRNAs. Plays a regulatory role in the translation apparatus; inhibits cell-free translation of mRNAs.</text>
</comment>
<keyword evidence="9" id="KW-1185">Reference proteome</keyword>
<accession>A0A0K0E9C9</accession>
<evidence type="ECO:0000256" key="6">
    <source>
        <dbReference type="ARBA" id="ARBA00055388"/>
    </source>
</evidence>
<dbReference type="FunFam" id="3.30.1390.20:FF:000003">
    <property type="entry name" value="60S ribosomal protein L7"/>
    <property type="match status" value="1"/>
</dbReference>
<dbReference type="GO" id="GO:0003723">
    <property type="term" value="F:RNA binding"/>
    <property type="evidence" value="ECO:0007669"/>
    <property type="project" value="InterPro"/>
</dbReference>
<dbReference type="InterPro" id="IPR035808">
    <property type="entry name" value="Ribosomal_uL30_euk_arc"/>
</dbReference>
<evidence type="ECO:0000256" key="1">
    <source>
        <dbReference type="ARBA" id="ARBA00007594"/>
    </source>
</evidence>
<dbReference type="InterPro" id="IPR005998">
    <property type="entry name" value="Ribosomal_uL30_euk"/>
</dbReference>
<dbReference type="WBParaSite" id="SSTP_0000611200.1">
    <property type="protein sequence ID" value="SSTP_0000611200.1"/>
    <property type="gene ID" value="SSTP_0000611200"/>
</dbReference>
<dbReference type="PROSITE" id="PS00634">
    <property type="entry name" value="RIBOSOMAL_L30"/>
    <property type="match status" value="1"/>
</dbReference>
<dbReference type="SUPFAM" id="SSF55129">
    <property type="entry name" value="Ribosomal protein L30p/L7e"/>
    <property type="match status" value="1"/>
</dbReference>
<organism evidence="10">
    <name type="scientific">Strongyloides stercoralis</name>
    <name type="common">Threadworm</name>
    <dbReference type="NCBI Taxonomy" id="6248"/>
    <lineage>
        <taxon>Eukaryota</taxon>
        <taxon>Metazoa</taxon>
        <taxon>Ecdysozoa</taxon>
        <taxon>Nematoda</taxon>
        <taxon>Chromadorea</taxon>
        <taxon>Rhabditida</taxon>
        <taxon>Tylenchina</taxon>
        <taxon>Panagrolaimomorpha</taxon>
        <taxon>Strongyloidoidea</taxon>
        <taxon>Strongyloididae</taxon>
        <taxon>Strongyloides</taxon>
    </lineage>
</organism>
<dbReference type="InterPro" id="IPR012988">
    <property type="entry name" value="Ribosomal_uL30_N_euk"/>
</dbReference>
<keyword evidence="2" id="KW-0689">Ribosomal protein</keyword>
<dbReference type="Pfam" id="PF08079">
    <property type="entry name" value="Ribosomal_L30_N"/>
    <property type="match status" value="1"/>
</dbReference>
<evidence type="ECO:0000256" key="4">
    <source>
        <dbReference type="ARBA" id="ARBA00040575"/>
    </source>
</evidence>
<dbReference type="Proteomes" id="UP000035681">
    <property type="component" value="Unplaced"/>
</dbReference>
<dbReference type="WBParaSite" id="TCONS_00002841.p1">
    <property type="protein sequence ID" value="TCONS_00002841.p1"/>
    <property type="gene ID" value="XLOC_002636"/>
</dbReference>
<dbReference type="GO" id="GO:0000463">
    <property type="term" value="P:maturation of LSU-rRNA from tricistronic rRNA transcript (SSU-rRNA, 5.8S rRNA, LSU-rRNA)"/>
    <property type="evidence" value="ECO:0007669"/>
    <property type="project" value="TreeGrafter"/>
</dbReference>
<dbReference type="InterPro" id="IPR039699">
    <property type="entry name" value="Ribosomal_uL30"/>
</dbReference>
<sequence length="243" mass="27895">MSDKRLPTVPETILKSRKIRAEANAKAQEAKKKALMKAKLAKGKAIRRAQKYAAEYRKKQQTELRLKREAKAHGNFYVPDEAKVAFVVRIKGINKIHPKPRKVLQLFRLRQINNGVFIKLNKATIEMLRIIEPYVAYGYPSLKTVKELVYKRGYGKINGQRIPLTNNAIIEENLGKYDVICAEDIVHELYTVGPNFKQVSNFLWPFKLSNPRGGFTKKANHFVEGGDYGNREEKINALLQKMI</sequence>
<dbReference type="PANTHER" id="PTHR11524:SF16">
    <property type="entry name" value="LARGE RIBOSOMAL SUBUNIT PROTEIN UL30"/>
    <property type="match status" value="1"/>
</dbReference>
<dbReference type="NCBIfam" id="TIGR01310">
    <property type="entry name" value="uL30_euk"/>
    <property type="match status" value="1"/>
</dbReference>
<dbReference type="FunFam" id="3.30.1390.20:FF:000002">
    <property type="entry name" value="60S ribosomal protein L7"/>
    <property type="match status" value="1"/>
</dbReference>
<dbReference type="InterPro" id="IPR036919">
    <property type="entry name" value="Ribo_uL30_ferredoxin-like_sf"/>
</dbReference>
<dbReference type="GO" id="GO:0022625">
    <property type="term" value="C:cytosolic large ribosomal subunit"/>
    <property type="evidence" value="ECO:0007669"/>
    <property type="project" value="TreeGrafter"/>
</dbReference>
<dbReference type="STRING" id="6248.A0A0K0E9C9"/>
<evidence type="ECO:0000256" key="3">
    <source>
        <dbReference type="ARBA" id="ARBA00023274"/>
    </source>
</evidence>
<protein>
    <recommendedName>
        <fullName evidence="4">Large ribosomal subunit protein uL30</fullName>
    </recommendedName>
    <alternativeName>
        <fullName evidence="5">60S ribosomal protein L7</fullName>
    </alternativeName>
</protein>
<feature type="domain" description="Large ribosomal subunit protein uL30 N-terminal eukaryotes" evidence="8">
    <location>
        <begin position="9"/>
        <end position="80"/>
    </location>
</feature>